<dbReference type="Pfam" id="PF18932">
    <property type="entry name" value="DUF5681"/>
    <property type="match status" value="1"/>
</dbReference>
<feature type="region of interest" description="Disordered" evidence="1">
    <location>
        <begin position="1"/>
        <end position="25"/>
    </location>
</feature>
<keyword evidence="4" id="KW-1185">Reference proteome</keyword>
<organism evidence="3 4">
    <name type="scientific">Croceicoccus ponticola</name>
    <dbReference type="NCBI Taxonomy" id="2217664"/>
    <lineage>
        <taxon>Bacteria</taxon>
        <taxon>Pseudomonadati</taxon>
        <taxon>Pseudomonadota</taxon>
        <taxon>Alphaproteobacteria</taxon>
        <taxon>Sphingomonadales</taxon>
        <taxon>Erythrobacteraceae</taxon>
        <taxon>Croceicoccus</taxon>
    </lineage>
</organism>
<evidence type="ECO:0000259" key="2">
    <source>
        <dbReference type="Pfam" id="PF18932"/>
    </source>
</evidence>
<dbReference type="OrthoDB" id="2086138at2"/>
<dbReference type="EMBL" id="RXOL01000010">
    <property type="protein sequence ID" value="RVQ65034.1"/>
    <property type="molecule type" value="Genomic_DNA"/>
</dbReference>
<proteinExistence type="predicted"/>
<sequence length="177" mass="19880">MSRGGHTRFAKGQSGNPNGRPKARRPNISAFDIIFDKTLTVTQNGKARELTIDEALELQTYQAALQGSRMAIRKVLKMIEKREAALAKRHPNADLPPVRLEREYNADNACEAMRILGIIERDPAWGDDRSRDKVANWAAQAAISRPGQAKLDDKTVKEIRFFTIDGARLKWPRGRCA</sequence>
<evidence type="ECO:0000256" key="1">
    <source>
        <dbReference type="SAM" id="MobiDB-lite"/>
    </source>
</evidence>
<accession>A0A437GUX0</accession>
<dbReference type="RefSeq" id="WP_127613648.1">
    <property type="nucleotide sequence ID" value="NZ_RXOL01000010.1"/>
</dbReference>
<gene>
    <name evidence="3" type="ORF">EKN06_14660</name>
</gene>
<dbReference type="InterPro" id="IPR043736">
    <property type="entry name" value="DUF5681"/>
</dbReference>
<dbReference type="Proteomes" id="UP000283003">
    <property type="component" value="Unassembled WGS sequence"/>
</dbReference>
<reference evidence="3 4" key="1">
    <citation type="submission" date="2018-12" db="EMBL/GenBank/DDBJ databases">
        <title>Croceicoccus ponticola sp. nov., a lipolytic bacterium isolated from seawater.</title>
        <authorList>
            <person name="Yoon J.-H."/>
        </authorList>
    </citation>
    <scope>NUCLEOTIDE SEQUENCE [LARGE SCALE GENOMIC DNA]</scope>
    <source>
        <strain evidence="3 4">GM-16</strain>
    </source>
</reference>
<dbReference type="AlphaFoldDB" id="A0A437GUX0"/>
<evidence type="ECO:0000313" key="3">
    <source>
        <dbReference type="EMBL" id="RVQ65034.1"/>
    </source>
</evidence>
<protein>
    <recommendedName>
        <fullName evidence="2">DUF5681 domain-containing protein</fullName>
    </recommendedName>
</protein>
<evidence type="ECO:0000313" key="4">
    <source>
        <dbReference type="Proteomes" id="UP000283003"/>
    </source>
</evidence>
<feature type="domain" description="DUF5681" evidence="2">
    <location>
        <begin position="6"/>
        <end position="83"/>
    </location>
</feature>
<comment type="caution">
    <text evidence="3">The sequence shown here is derived from an EMBL/GenBank/DDBJ whole genome shotgun (WGS) entry which is preliminary data.</text>
</comment>
<name>A0A437GUX0_9SPHN</name>